<evidence type="ECO:0000313" key="2">
    <source>
        <dbReference type="Proteomes" id="UP000095673"/>
    </source>
</evidence>
<dbReference type="RefSeq" id="WP_055237415.1">
    <property type="nucleotide sequence ID" value="NZ_CYXM01000003.1"/>
</dbReference>
<organism evidence="1 2">
    <name type="scientific">Agathobacter rectalis</name>
    <dbReference type="NCBI Taxonomy" id="39491"/>
    <lineage>
        <taxon>Bacteria</taxon>
        <taxon>Bacillati</taxon>
        <taxon>Bacillota</taxon>
        <taxon>Clostridia</taxon>
        <taxon>Lachnospirales</taxon>
        <taxon>Lachnospiraceae</taxon>
        <taxon>Agathobacter</taxon>
    </lineage>
</organism>
<reference evidence="1 2" key="1">
    <citation type="submission" date="2015-09" db="EMBL/GenBank/DDBJ databases">
        <authorList>
            <consortium name="Pathogen Informatics"/>
        </authorList>
    </citation>
    <scope>NUCLEOTIDE SEQUENCE [LARGE SCALE GENOMIC DNA]</scope>
    <source>
        <strain evidence="1 2">2789STDY5834968</strain>
    </source>
</reference>
<dbReference type="OrthoDB" id="2083547at2"/>
<dbReference type="AlphaFoldDB" id="A0A173S154"/>
<gene>
    <name evidence="1" type="ORF">ERS852580_00750</name>
</gene>
<sequence>MQEKFHFQAKGMPLIKFQDADKIKSLQSGKIYAKNLGYYRKREETGDCEVGDKYEAMIHINDGTIYLPDTGKTVAVNGDLLKTSESNDFVFCMFGVNPTEEKFRFTDKQKEKMLSFGDTALIVLDHDEFIRRVKVAAEQAGYKVYFKPVQYYDPTIDGGNMLISLLAGMWNIAFWKRDSYTYQQEVRFVFTPGDENIDHIELDIGDISDITAIMSAKSALSAIVEKAVSSETESDFK</sequence>
<proteinExistence type="predicted"/>
<name>A0A173S154_9FIRM</name>
<protein>
    <submittedName>
        <fullName evidence="1">Uncharacterized protein</fullName>
    </submittedName>
</protein>
<evidence type="ECO:0000313" key="1">
    <source>
        <dbReference type="EMBL" id="CUM83637.1"/>
    </source>
</evidence>
<dbReference type="Proteomes" id="UP000095673">
    <property type="component" value="Unassembled WGS sequence"/>
</dbReference>
<dbReference type="EMBL" id="CYXM01000003">
    <property type="protein sequence ID" value="CUM83637.1"/>
    <property type="molecule type" value="Genomic_DNA"/>
</dbReference>
<accession>A0A173S154</accession>